<dbReference type="EMBL" id="VOEI01000008">
    <property type="protein sequence ID" value="TWR23927.1"/>
    <property type="molecule type" value="Genomic_DNA"/>
</dbReference>
<evidence type="ECO:0000259" key="1">
    <source>
        <dbReference type="Pfam" id="PF00535"/>
    </source>
</evidence>
<reference evidence="2 3" key="1">
    <citation type="submission" date="2019-07" db="EMBL/GenBank/DDBJ databases">
        <authorList>
            <person name="Kim J."/>
        </authorList>
    </citation>
    <scope>NUCLEOTIDE SEQUENCE [LARGE SCALE GENOMIC DNA]</scope>
    <source>
        <strain evidence="2 3">MJ1a</strain>
    </source>
</reference>
<dbReference type="Gene3D" id="3.90.550.10">
    <property type="entry name" value="Spore Coat Polysaccharide Biosynthesis Protein SpsA, Chain A"/>
    <property type="match status" value="1"/>
</dbReference>
<evidence type="ECO:0000313" key="2">
    <source>
        <dbReference type="EMBL" id="TWR23927.1"/>
    </source>
</evidence>
<dbReference type="GO" id="GO:0016758">
    <property type="term" value="F:hexosyltransferase activity"/>
    <property type="evidence" value="ECO:0007669"/>
    <property type="project" value="UniProtKB-ARBA"/>
</dbReference>
<organism evidence="2 3">
    <name type="scientific">Mucilaginibacter achroorhodeus</name>
    <dbReference type="NCBI Taxonomy" id="2599294"/>
    <lineage>
        <taxon>Bacteria</taxon>
        <taxon>Pseudomonadati</taxon>
        <taxon>Bacteroidota</taxon>
        <taxon>Sphingobacteriia</taxon>
        <taxon>Sphingobacteriales</taxon>
        <taxon>Sphingobacteriaceae</taxon>
        <taxon>Mucilaginibacter</taxon>
    </lineage>
</organism>
<accession>A0A563TX33</accession>
<dbReference type="InterPro" id="IPR001173">
    <property type="entry name" value="Glyco_trans_2-like"/>
</dbReference>
<dbReference type="PANTHER" id="PTHR22916:SF3">
    <property type="entry name" value="UDP-GLCNAC:BETAGAL BETA-1,3-N-ACETYLGLUCOSAMINYLTRANSFERASE-LIKE PROTEIN 1"/>
    <property type="match status" value="1"/>
</dbReference>
<keyword evidence="3" id="KW-1185">Reference proteome</keyword>
<sequence>MEKHPLISIIMPLFNSEKVLEQALVSIETQQHKNIELIVVDGGSTDGTSLILERYKSVITVLIKEPDNGIYDAMNKGIKRSSGKWLYFMGADDRLLPGFSEIAGQLTDANTLYYGDAEAEGYMLKGTFTKYRLAKYSINHQTIFYPAKIFEKYTYDFRYKVFADYALNLKVWGDATIRKKYIPVKIVKYDLTGFSASNKDDLFKKEKPLIIRKSMGWLMYLRFLYKRNKEQSKGDSNFF</sequence>
<dbReference type="Proteomes" id="UP000318010">
    <property type="component" value="Unassembled WGS sequence"/>
</dbReference>
<dbReference type="CDD" id="cd06433">
    <property type="entry name" value="GT_2_WfgS_like"/>
    <property type="match status" value="1"/>
</dbReference>
<dbReference type="OrthoDB" id="9788101at2"/>
<gene>
    <name evidence="2" type="ORF">FPZ42_18135</name>
</gene>
<dbReference type="SUPFAM" id="SSF53448">
    <property type="entry name" value="Nucleotide-diphospho-sugar transferases"/>
    <property type="match status" value="1"/>
</dbReference>
<name>A0A563TX33_9SPHI</name>
<feature type="domain" description="Glycosyltransferase 2-like" evidence="1">
    <location>
        <begin position="8"/>
        <end position="101"/>
    </location>
</feature>
<comment type="caution">
    <text evidence="2">The sequence shown here is derived from an EMBL/GenBank/DDBJ whole genome shotgun (WGS) entry which is preliminary data.</text>
</comment>
<dbReference type="AlphaFoldDB" id="A0A563TX33"/>
<dbReference type="InterPro" id="IPR029044">
    <property type="entry name" value="Nucleotide-diphossugar_trans"/>
</dbReference>
<evidence type="ECO:0000313" key="3">
    <source>
        <dbReference type="Proteomes" id="UP000318010"/>
    </source>
</evidence>
<keyword evidence="2" id="KW-0808">Transferase</keyword>
<dbReference type="PANTHER" id="PTHR22916">
    <property type="entry name" value="GLYCOSYLTRANSFERASE"/>
    <property type="match status" value="1"/>
</dbReference>
<dbReference type="RefSeq" id="WP_146273283.1">
    <property type="nucleotide sequence ID" value="NZ_VOEI01000008.1"/>
</dbReference>
<protein>
    <submittedName>
        <fullName evidence="2">Glycosyltransferase</fullName>
    </submittedName>
</protein>
<dbReference type="Pfam" id="PF00535">
    <property type="entry name" value="Glycos_transf_2"/>
    <property type="match status" value="1"/>
</dbReference>
<proteinExistence type="predicted"/>